<comment type="similarity">
    <text evidence="1 2">Belongs to the serpin family.</text>
</comment>
<dbReference type="GO" id="GO:0005615">
    <property type="term" value="C:extracellular space"/>
    <property type="evidence" value="ECO:0007669"/>
    <property type="project" value="InterPro"/>
</dbReference>
<dbReference type="AlphaFoldDB" id="A0A183IPI9"/>
<dbReference type="InterPro" id="IPR023796">
    <property type="entry name" value="Serpin_dom"/>
</dbReference>
<accession>A0A183IPI9</accession>
<dbReference type="PANTHER" id="PTHR11461:SF211">
    <property type="entry name" value="GH10112P-RELATED"/>
    <property type="match status" value="1"/>
</dbReference>
<organism evidence="6">
    <name type="scientific">Soboliphyme baturini</name>
    <dbReference type="NCBI Taxonomy" id="241478"/>
    <lineage>
        <taxon>Eukaryota</taxon>
        <taxon>Metazoa</taxon>
        <taxon>Ecdysozoa</taxon>
        <taxon>Nematoda</taxon>
        <taxon>Enoplea</taxon>
        <taxon>Dorylaimia</taxon>
        <taxon>Dioctophymatida</taxon>
        <taxon>Dioctophymatoidea</taxon>
        <taxon>Soboliphymatidae</taxon>
        <taxon>Soboliphyme</taxon>
    </lineage>
</organism>
<dbReference type="InterPro" id="IPR000215">
    <property type="entry name" value="Serpin_fam"/>
</dbReference>
<dbReference type="GO" id="GO:0004867">
    <property type="term" value="F:serine-type endopeptidase inhibitor activity"/>
    <property type="evidence" value="ECO:0007669"/>
    <property type="project" value="InterPro"/>
</dbReference>
<dbReference type="Proteomes" id="UP000270296">
    <property type="component" value="Unassembled WGS sequence"/>
</dbReference>
<gene>
    <name evidence="4" type="ORF">SBAD_LOCUS5536</name>
</gene>
<evidence type="ECO:0000256" key="1">
    <source>
        <dbReference type="ARBA" id="ARBA00009500"/>
    </source>
</evidence>
<dbReference type="InterPro" id="IPR036186">
    <property type="entry name" value="Serpin_sf"/>
</dbReference>
<protein>
    <submittedName>
        <fullName evidence="6">SERPIN domain-containing protein</fullName>
    </submittedName>
</protein>
<evidence type="ECO:0000256" key="2">
    <source>
        <dbReference type="RuleBase" id="RU000411"/>
    </source>
</evidence>
<reference evidence="4 5" key="2">
    <citation type="submission" date="2018-11" db="EMBL/GenBank/DDBJ databases">
        <authorList>
            <consortium name="Pathogen Informatics"/>
        </authorList>
    </citation>
    <scope>NUCLEOTIDE SEQUENCE [LARGE SCALE GENOMIC DNA]</scope>
</reference>
<dbReference type="Gene3D" id="2.30.39.10">
    <property type="entry name" value="Alpha-1-antitrypsin, domain 1"/>
    <property type="match status" value="1"/>
</dbReference>
<dbReference type="Pfam" id="PF00079">
    <property type="entry name" value="Serpin"/>
    <property type="match status" value="1"/>
</dbReference>
<evidence type="ECO:0000313" key="6">
    <source>
        <dbReference type="WBParaSite" id="SBAD_0000575801-mRNA-1"/>
    </source>
</evidence>
<feature type="domain" description="Serpin" evidence="3">
    <location>
        <begin position="14"/>
        <end position="374"/>
    </location>
</feature>
<dbReference type="InterPro" id="IPR042185">
    <property type="entry name" value="Serpin_sf_2"/>
</dbReference>
<dbReference type="InterPro" id="IPR042178">
    <property type="entry name" value="Serpin_sf_1"/>
</dbReference>
<dbReference type="CDD" id="cd00172">
    <property type="entry name" value="serpin"/>
    <property type="match status" value="1"/>
</dbReference>
<evidence type="ECO:0000313" key="5">
    <source>
        <dbReference type="Proteomes" id="UP000270296"/>
    </source>
</evidence>
<evidence type="ECO:0000313" key="4">
    <source>
        <dbReference type="EMBL" id="VDP07529.1"/>
    </source>
</evidence>
<dbReference type="EMBL" id="UZAM01009062">
    <property type="protein sequence ID" value="VDP07529.1"/>
    <property type="molecule type" value="Genomic_DNA"/>
</dbReference>
<dbReference type="WBParaSite" id="SBAD_0000575801-mRNA-1">
    <property type="protein sequence ID" value="SBAD_0000575801-mRNA-1"/>
    <property type="gene ID" value="SBAD_0000575801"/>
</dbReference>
<dbReference type="SMART" id="SM00093">
    <property type="entry name" value="SERPIN"/>
    <property type="match status" value="1"/>
</dbReference>
<dbReference type="InterPro" id="IPR023795">
    <property type="entry name" value="Serpin_CS"/>
</dbReference>
<dbReference type="PROSITE" id="PS00284">
    <property type="entry name" value="SERPIN"/>
    <property type="match status" value="1"/>
</dbReference>
<evidence type="ECO:0000259" key="3">
    <source>
        <dbReference type="SMART" id="SM00093"/>
    </source>
</evidence>
<dbReference type="SUPFAM" id="SSF56574">
    <property type="entry name" value="Serpins"/>
    <property type="match status" value="1"/>
</dbReference>
<reference evidence="6" key="1">
    <citation type="submission" date="2016-06" db="UniProtKB">
        <authorList>
            <consortium name="WormBaseParasite"/>
        </authorList>
    </citation>
    <scope>IDENTIFICATION</scope>
</reference>
<dbReference type="Gene3D" id="3.30.497.10">
    <property type="entry name" value="Antithrombin, subunit I, domain 2"/>
    <property type="match status" value="1"/>
</dbReference>
<sequence>MASEIAGLVANFGLQLYRSCQESGVSVVFSPLSIFIAMSMSYLGSCGETEAEMQQILYGGKLDKKRLLSYVADLMKSLHFEQENVVLRSANRMYCSEGYSILDSFNELLKKHFRSDMITLNFNDHNAASLVNSWILNQTGGKITGLLRPEVLSGSTKLLLVNALYFKGNWLQQFEAKNTSVENFYVDSQTTVKVSMMHRKGKFEYGERMDCQILSASYVGDFLKFFVILPKRKFALQEVENKLTGEELVEMFYNVMEAEVDVKLPKFIIEKSMSLKDSLKQLGLNSMFSYDTANFSDISEAKGLFVSAVEHKTFIEINEEGSEAASATAVVMRFRCSPSSMNQELSFFADHPFLFAVVDSRTMSMMFLGRYSGAGPSVSASKIEL</sequence>
<keyword evidence="5" id="KW-1185">Reference proteome</keyword>
<dbReference type="PANTHER" id="PTHR11461">
    <property type="entry name" value="SERINE PROTEASE INHIBITOR, SERPIN"/>
    <property type="match status" value="1"/>
</dbReference>
<proteinExistence type="inferred from homology"/>
<dbReference type="OrthoDB" id="9518664at2759"/>
<name>A0A183IPI9_9BILA</name>